<evidence type="ECO:0008006" key="2">
    <source>
        <dbReference type="Google" id="ProtNLM"/>
    </source>
</evidence>
<gene>
    <name evidence="1" type="ORF">TPC1_10885</name>
</gene>
<accession>A0A146KJB2</accession>
<proteinExistence type="predicted"/>
<dbReference type="Pfam" id="PF00023">
    <property type="entry name" value="Ank"/>
    <property type="match status" value="1"/>
</dbReference>
<dbReference type="EMBL" id="GDID01000662">
    <property type="protein sequence ID" value="JAP95944.1"/>
    <property type="molecule type" value="Transcribed_RNA"/>
</dbReference>
<sequence>MQCCSAPIAKWFDYARTGDIDQINDNIELGKNRVDQRKPVPDEVFPGFCAIHYAAMFGHHQVVQLLLPDEAGQLTKQTQKIKAPGISNYAMFNLAVGSNCLMIALLADQRQVIRVILDYIQENPSVFTKISLENEFRFTNFSTACCCRFAEAYEILRNQIFQQEMYLVLDGDLTPVMLACTYLNIEFLNVCQSLLQTEDFKQSIQSFFELSSSGKNVLEICQGQNIEKLGVSEQEQQEFISKLKQLIKIMAKQAQTSDFLKDKKLEEWVE</sequence>
<dbReference type="Gene3D" id="1.25.40.20">
    <property type="entry name" value="Ankyrin repeat-containing domain"/>
    <property type="match status" value="1"/>
</dbReference>
<dbReference type="InterPro" id="IPR036770">
    <property type="entry name" value="Ankyrin_rpt-contain_sf"/>
</dbReference>
<name>A0A146KJB2_9EUKA</name>
<protein>
    <recommendedName>
        <fullName evidence="2">Ankyrin repeat-containing protein</fullName>
    </recommendedName>
</protein>
<evidence type="ECO:0000313" key="1">
    <source>
        <dbReference type="EMBL" id="JAP95944.1"/>
    </source>
</evidence>
<dbReference type="AlphaFoldDB" id="A0A146KJB2"/>
<dbReference type="SUPFAM" id="SSF48403">
    <property type="entry name" value="Ankyrin repeat"/>
    <property type="match status" value="1"/>
</dbReference>
<dbReference type="InterPro" id="IPR002110">
    <property type="entry name" value="Ankyrin_rpt"/>
</dbReference>
<organism evidence="1">
    <name type="scientific">Trepomonas sp. PC1</name>
    <dbReference type="NCBI Taxonomy" id="1076344"/>
    <lineage>
        <taxon>Eukaryota</taxon>
        <taxon>Metamonada</taxon>
        <taxon>Diplomonadida</taxon>
        <taxon>Hexamitidae</taxon>
        <taxon>Hexamitinae</taxon>
        <taxon>Trepomonas</taxon>
    </lineage>
</organism>
<reference evidence="1" key="1">
    <citation type="submission" date="2015-07" db="EMBL/GenBank/DDBJ databases">
        <title>Adaptation to a free-living lifestyle via gene acquisitions in the diplomonad Trepomonas sp. PC1.</title>
        <authorList>
            <person name="Xu F."/>
            <person name="Jerlstrom-Hultqvist J."/>
            <person name="Kolisko M."/>
            <person name="Simpson A.G.B."/>
            <person name="Roger A.J."/>
            <person name="Svard S.G."/>
            <person name="Andersson J.O."/>
        </authorList>
    </citation>
    <scope>NUCLEOTIDE SEQUENCE</scope>
    <source>
        <strain evidence="1">PC1</strain>
    </source>
</reference>